<keyword evidence="9" id="KW-1185">Reference proteome</keyword>
<dbReference type="SUPFAM" id="SSF53850">
    <property type="entry name" value="Periplasmic binding protein-like II"/>
    <property type="match status" value="1"/>
</dbReference>
<proteinExistence type="inferred from homology"/>
<evidence type="ECO:0000256" key="4">
    <source>
        <dbReference type="ARBA" id="ARBA00023163"/>
    </source>
</evidence>
<name>A0A2T5H552_9RHOB</name>
<evidence type="ECO:0000256" key="2">
    <source>
        <dbReference type="ARBA" id="ARBA00023015"/>
    </source>
</evidence>
<dbReference type="Pfam" id="PF00126">
    <property type="entry name" value="HTH_1"/>
    <property type="match status" value="1"/>
</dbReference>
<dbReference type="InterPro" id="IPR036388">
    <property type="entry name" value="WH-like_DNA-bd_sf"/>
</dbReference>
<dbReference type="InterPro" id="IPR005119">
    <property type="entry name" value="LysR_subst-bd"/>
</dbReference>
<evidence type="ECO:0000256" key="5">
    <source>
        <dbReference type="ARBA" id="ARBA00039279"/>
    </source>
</evidence>
<evidence type="ECO:0000256" key="3">
    <source>
        <dbReference type="ARBA" id="ARBA00023125"/>
    </source>
</evidence>
<dbReference type="PANTHER" id="PTHR30126">
    <property type="entry name" value="HTH-TYPE TRANSCRIPTIONAL REGULATOR"/>
    <property type="match status" value="1"/>
</dbReference>
<dbReference type="OrthoDB" id="7840053at2"/>
<keyword evidence="4" id="KW-0804">Transcription</keyword>
<comment type="similarity">
    <text evidence="1">Belongs to the LysR transcriptional regulatory family.</text>
</comment>
<dbReference type="SUPFAM" id="SSF46785">
    <property type="entry name" value="Winged helix' DNA-binding domain"/>
    <property type="match status" value="1"/>
</dbReference>
<evidence type="ECO:0000256" key="1">
    <source>
        <dbReference type="ARBA" id="ARBA00009437"/>
    </source>
</evidence>
<dbReference type="Gene3D" id="3.40.190.10">
    <property type="entry name" value="Periplasmic binding protein-like II"/>
    <property type="match status" value="2"/>
</dbReference>
<dbReference type="InterPro" id="IPR000847">
    <property type="entry name" value="LysR_HTH_N"/>
</dbReference>
<protein>
    <recommendedName>
        <fullName evidence="5">HTH-type transcriptional regulator CbbR</fullName>
    </recommendedName>
    <alternativeName>
        <fullName evidence="6">RuBisCO operon transcriptional regulator</fullName>
    </alternativeName>
</protein>
<evidence type="ECO:0000259" key="7">
    <source>
        <dbReference type="PROSITE" id="PS50931"/>
    </source>
</evidence>
<gene>
    <name evidence="8" type="ORF">C8N42_12331</name>
</gene>
<dbReference type="GO" id="GO:0003700">
    <property type="term" value="F:DNA-binding transcription factor activity"/>
    <property type="evidence" value="ECO:0007669"/>
    <property type="project" value="InterPro"/>
</dbReference>
<dbReference type="GO" id="GO:0000976">
    <property type="term" value="F:transcription cis-regulatory region binding"/>
    <property type="evidence" value="ECO:0007669"/>
    <property type="project" value="TreeGrafter"/>
</dbReference>
<dbReference type="PANTHER" id="PTHR30126:SF5">
    <property type="entry name" value="HTH-TYPE TRANSCRIPTIONAL ACTIVATOR CMPR"/>
    <property type="match status" value="1"/>
</dbReference>
<dbReference type="InterPro" id="IPR036390">
    <property type="entry name" value="WH_DNA-bd_sf"/>
</dbReference>
<dbReference type="RefSeq" id="WP_107817959.1">
    <property type="nucleotide sequence ID" value="NZ_QAOH01000023.1"/>
</dbReference>
<evidence type="ECO:0000313" key="9">
    <source>
        <dbReference type="Proteomes" id="UP000244077"/>
    </source>
</evidence>
<dbReference type="Pfam" id="PF03466">
    <property type="entry name" value="LysR_substrate"/>
    <property type="match status" value="1"/>
</dbReference>
<dbReference type="PROSITE" id="PS50931">
    <property type="entry name" value="HTH_LYSR"/>
    <property type="match status" value="1"/>
</dbReference>
<keyword evidence="3 8" id="KW-0238">DNA-binding</keyword>
<dbReference type="Proteomes" id="UP000244077">
    <property type="component" value="Unassembled WGS sequence"/>
</dbReference>
<dbReference type="AlphaFoldDB" id="A0A2T5H552"/>
<feature type="domain" description="HTH lysR-type" evidence="7">
    <location>
        <begin position="7"/>
        <end position="65"/>
    </location>
</feature>
<organism evidence="8 9">
    <name type="scientific">Celeribacter persicus</name>
    <dbReference type="NCBI Taxonomy" id="1651082"/>
    <lineage>
        <taxon>Bacteria</taxon>
        <taxon>Pseudomonadati</taxon>
        <taxon>Pseudomonadota</taxon>
        <taxon>Alphaproteobacteria</taxon>
        <taxon>Rhodobacterales</taxon>
        <taxon>Roseobacteraceae</taxon>
        <taxon>Celeribacter</taxon>
    </lineage>
</organism>
<dbReference type="EMBL" id="QAOH01000023">
    <property type="protein sequence ID" value="PTQ66713.1"/>
    <property type="molecule type" value="Genomic_DNA"/>
</dbReference>
<sequence>MKRLDQLTLKQLRTLQTVVHEGNISAAAEILGLTAPAVHSQLKLLEEFVGAPLLLKQGRARNIVTAQGQVLLNACDEIDATLERTLATIQALETGHSGRVVLGVVSTGKYFAPRIVALCRQAFPDIEISLRIANRRDTIAALKSGVFDLCIMGRPPREPLTDEIVLAEHPHIVIAASDHPLAHLETVPRDALLNEVFVMREQGSGTRILAARFLDEIGHGHQATTIEMDSNETIKQAVLNGLGLAMISAHTVAEELSSGRLVALPVKGLPINRRWYLLSEQGRTMSAASRKVRDWIAANTDEIFPTLPF</sequence>
<accession>A0A2T5H552</accession>
<dbReference type="Gene3D" id="1.10.10.10">
    <property type="entry name" value="Winged helix-like DNA-binding domain superfamily/Winged helix DNA-binding domain"/>
    <property type="match status" value="1"/>
</dbReference>
<comment type="caution">
    <text evidence="8">The sequence shown here is derived from an EMBL/GenBank/DDBJ whole genome shotgun (WGS) entry which is preliminary data.</text>
</comment>
<evidence type="ECO:0000313" key="8">
    <source>
        <dbReference type="EMBL" id="PTQ66713.1"/>
    </source>
</evidence>
<reference evidence="8 9" key="1">
    <citation type="submission" date="2018-04" db="EMBL/GenBank/DDBJ databases">
        <title>Genomic Encyclopedia of Archaeal and Bacterial Type Strains, Phase II (KMG-II): from individual species to whole genera.</title>
        <authorList>
            <person name="Goeker M."/>
        </authorList>
    </citation>
    <scope>NUCLEOTIDE SEQUENCE [LARGE SCALE GENOMIC DNA]</scope>
    <source>
        <strain evidence="8 9">DSM 100434</strain>
    </source>
</reference>
<evidence type="ECO:0000256" key="6">
    <source>
        <dbReference type="ARBA" id="ARBA00043141"/>
    </source>
</evidence>
<keyword evidence="2" id="KW-0805">Transcription regulation</keyword>